<evidence type="ECO:0000313" key="3">
    <source>
        <dbReference type="EMBL" id="KAG8186665.1"/>
    </source>
</evidence>
<feature type="chain" id="PRO_5043596789" evidence="2">
    <location>
        <begin position="21"/>
        <end position="390"/>
    </location>
</feature>
<dbReference type="InterPro" id="IPR038602">
    <property type="entry name" value="Mite_allergen_7_sf"/>
</dbReference>
<dbReference type="Gene3D" id="3.15.10.50">
    <property type="match status" value="1"/>
</dbReference>
<sequence length="390" mass="43350">MKHLLLLITLLFSAILTVHSEDDILSLPCVSSDVDQYLDEVLARARAELPDPLHLPPRSSVVELSDGLLWGLSNITRLGEAEVSCEGDDIRIKAVITSDEIKGRYTWRKKKPGRDWEGYVVFISNDFQAEVEGVMEKREGGQKSHPRLERFRIKKFKDARVEMTGLGYITWALGEMTTLMSGIFQRAIASAIQGPLKEALERHMRELEIHQAAFRAYWLSATHSFQSFLKKKQDTESAAAKDLLRGVSAAIVEKVQRVAEDGLEQSVAHVMGRSKQQSWFEMYPPVPAGEITTSVVVPVFELLKGNNGVISDGLPLAPGLPTSTVQRRRGHPHQGTHHAQYTTPRGETRQRLGRAQQPFPSLGCLNSSSSPAPPVHGDSFPVCVFPFVPK</sequence>
<proteinExistence type="predicted"/>
<feature type="region of interest" description="Disordered" evidence="1">
    <location>
        <begin position="325"/>
        <end position="352"/>
    </location>
</feature>
<evidence type="ECO:0000256" key="1">
    <source>
        <dbReference type="SAM" id="MobiDB-lite"/>
    </source>
</evidence>
<name>A0AAV6USU5_9ARAC</name>
<gene>
    <name evidence="3" type="ORF">JTE90_014741</name>
</gene>
<comment type="caution">
    <text evidence="3">The sequence shown here is derived from an EMBL/GenBank/DDBJ whole genome shotgun (WGS) entry which is preliminary data.</text>
</comment>
<reference evidence="3 4" key="1">
    <citation type="journal article" date="2022" name="Nat. Ecol. Evol.">
        <title>A masculinizing supergene underlies an exaggerated male reproductive morph in a spider.</title>
        <authorList>
            <person name="Hendrickx F."/>
            <person name="De Corte Z."/>
            <person name="Sonet G."/>
            <person name="Van Belleghem S.M."/>
            <person name="Kostlbacher S."/>
            <person name="Vangestel C."/>
        </authorList>
    </citation>
    <scope>NUCLEOTIDE SEQUENCE [LARGE SCALE GENOMIC DNA]</scope>
    <source>
        <strain evidence="3">W744_W776</strain>
    </source>
</reference>
<keyword evidence="4" id="KW-1185">Reference proteome</keyword>
<evidence type="ECO:0000256" key="2">
    <source>
        <dbReference type="SAM" id="SignalP"/>
    </source>
</evidence>
<dbReference type="AlphaFoldDB" id="A0AAV6USU5"/>
<keyword evidence="2" id="KW-0732">Signal</keyword>
<evidence type="ECO:0000313" key="4">
    <source>
        <dbReference type="Proteomes" id="UP000827092"/>
    </source>
</evidence>
<accession>A0AAV6USU5</accession>
<dbReference type="Proteomes" id="UP000827092">
    <property type="component" value="Unassembled WGS sequence"/>
</dbReference>
<protein>
    <submittedName>
        <fullName evidence="3">Uncharacterized protein</fullName>
    </submittedName>
</protein>
<feature type="signal peptide" evidence="2">
    <location>
        <begin position="1"/>
        <end position="20"/>
    </location>
</feature>
<feature type="compositionally biased region" description="Basic residues" evidence="1">
    <location>
        <begin position="326"/>
        <end position="336"/>
    </location>
</feature>
<organism evidence="3 4">
    <name type="scientific">Oedothorax gibbosus</name>
    <dbReference type="NCBI Taxonomy" id="931172"/>
    <lineage>
        <taxon>Eukaryota</taxon>
        <taxon>Metazoa</taxon>
        <taxon>Ecdysozoa</taxon>
        <taxon>Arthropoda</taxon>
        <taxon>Chelicerata</taxon>
        <taxon>Arachnida</taxon>
        <taxon>Araneae</taxon>
        <taxon>Araneomorphae</taxon>
        <taxon>Entelegynae</taxon>
        <taxon>Araneoidea</taxon>
        <taxon>Linyphiidae</taxon>
        <taxon>Erigoninae</taxon>
        <taxon>Oedothorax</taxon>
    </lineage>
</organism>
<dbReference type="InterPro" id="IPR020234">
    <property type="entry name" value="Mite_allergen_group-7"/>
</dbReference>
<dbReference type="Pfam" id="PF16984">
    <property type="entry name" value="Grp7_allergen"/>
    <property type="match status" value="1"/>
</dbReference>
<dbReference type="EMBL" id="JAFNEN010000294">
    <property type="protein sequence ID" value="KAG8186665.1"/>
    <property type="molecule type" value="Genomic_DNA"/>
</dbReference>